<organism evidence="2 3">
    <name type="scientific">Lactobacillus helveticus</name>
    <name type="common">Lactobacillus suntoryeus</name>
    <dbReference type="NCBI Taxonomy" id="1587"/>
    <lineage>
        <taxon>Bacteria</taxon>
        <taxon>Bacillati</taxon>
        <taxon>Bacillota</taxon>
        <taxon>Bacilli</taxon>
        <taxon>Lactobacillales</taxon>
        <taxon>Lactobacillaceae</taxon>
        <taxon>Lactobacillus</taxon>
    </lineage>
</organism>
<dbReference type="AlphaFoldDB" id="A0A8H9KFZ5"/>
<evidence type="ECO:0000313" key="2">
    <source>
        <dbReference type="EMBL" id="GFO98645.1"/>
    </source>
</evidence>
<sequence length="104" mass="11915">MSKTVREIAETMGVLAENLVKEKQRVRDEIKRQKIKTKKVGNKFVVSDVDVESVVAALKKKSVKESSKKKEDNEELLRLINSLKEENSELRSKNEELSKNCLRG</sequence>
<dbReference type="EMBL" id="BLYO01000090">
    <property type="protein sequence ID" value="GFO98645.1"/>
    <property type="molecule type" value="Genomic_DNA"/>
</dbReference>
<reference evidence="2" key="1">
    <citation type="submission" date="2020-07" db="EMBL/GenBank/DDBJ databases">
        <title>Draft genome sequence of Lactobacillus helveticus strain H-8.</title>
        <authorList>
            <person name="Endo A."/>
            <person name="Maeno S."/>
            <person name="Kido Y."/>
        </authorList>
    </citation>
    <scope>NUCLEOTIDE SEQUENCE</scope>
    <source>
        <strain evidence="2">H-8</strain>
    </source>
</reference>
<feature type="coiled-coil region" evidence="1">
    <location>
        <begin position="66"/>
        <end position="100"/>
    </location>
</feature>
<evidence type="ECO:0000256" key="1">
    <source>
        <dbReference type="SAM" id="Coils"/>
    </source>
</evidence>
<comment type="caution">
    <text evidence="2">The sequence shown here is derived from an EMBL/GenBank/DDBJ whole genome shotgun (WGS) entry which is preliminary data.</text>
</comment>
<proteinExistence type="predicted"/>
<dbReference type="Proteomes" id="UP000618094">
    <property type="component" value="Unassembled WGS sequence"/>
</dbReference>
<accession>A0A8H9KFZ5</accession>
<keyword evidence="1" id="KW-0175">Coiled coil</keyword>
<protein>
    <submittedName>
        <fullName evidence="2">Uncharacterized protein</fullName>
    </submittedName>
</protein>
<dbReference type="RefSeq" id="WP_236652565.1">
    <property type="nucleotide sequence ID" value="NZ_BLYO01000090.1"/>
</dbReference>
<name>A0A8H9KFZ5_LACHE</name>
<gene>
    <name evidence="2" type="ORF">LHEH8_04010</name>
</gene>
<evidence type="ECO:0000313" key="3">
    <source>
        <dbReference type="Proteomes" id="UP000618094"/>
    </source>
</evidence>